<sequence length="42" mass="4225">MPTESQLHVSPEAAAHVSIGARTVYLRVGASNAIYGDGGGIA</sequence>
<reference evidence="1 2" key="1">
    <citation type="submission" date="2016-03" db="EMBL/GenBank/DDBJ databases">
        <title>Cyphomyrmex costatus WGS genome.</title>
        <authorList>
            <person name="Nygaard S."/>
            <person name="Hu H."/>
            <person name="Boomsma J."/>
            <person name="Zhang G."/>
        </authorList>
    </citation>
    <scope>NUCLEOTIDE SEQUENCE [LARGE SCALE GENOMIC DNA]</scope>
    <source>
        <strain evidence="1">MS0001</strain>
        <tissue evidence="1">Whole body</tissue>
    </source>
</reference>
<proteinExistence type="predicted"/>
<keyword evidence="2" id="KW-1185">Reference proteome</keyword>
<evidence type="ECO:0000313" key="1">
    <source>
        <dbReference type="EMBL" id="KYN04306.1"/>
    </source>
</evidence>
<organism evidence="1 2">
    <name type="scientific">Cyphomyrmex costatus</name>
    <dbReference type="NCBI Taxonomy" id="456900"/>
    <lineage>
        <taxon>Eukaryota</taxon>
        <taxon>Metazoa</taxon>
        <taxon>Ecdysozoa</taxon>
        <taxon>Arthropoda</taxon>
        <taxon>Hexapoda</taxon>
        <taxon>Insecta</taxon>
        <taxon>Pterygota</taxon>
        <taxon>Neoptera</taxon>
        <taxon>Endopterygota</taxon>
        <taxon>Hymenoptera</taxon>
        <taxon>Apocrita</taxon>
        <taxon>Aculeata</taxon>
        <taxon>Formicoidea</taxon>
        <taxon>Formicidae</taxon>
        <taxon>Myrmicinae</taxon>
        <taxon>Cyphomyrmex</taxon>
    </lineage>
</organism>
<accession>A0A195CUE6</accession>
<dbReference type="EMBL" id="KQ977279">
    <property type="protein sequence ID" value="KYN04306.1"/>
    <property type="molecule type" value="Genomic_DNA"/>
</dbReference>
<name>A0A195CUE6_9HYME</name>
<protein>
    <submittedName>
        <fullName evidence="1">Uncharacterized protein</fullName>
    </submittedName>
</protein>
<dbReference type="AlphaFoldDB" id="A0A195CUE6"/>
<gene>
    <name evidence="1" type="ORF">ALC62_05072</name>
</gene>
<evidence type="ECO:0000313" key="2">
    <source>
        <dbReference type="Proteomes" id="UP000078542"/>
    </source>
</evidence>
<dbReference type="Proteomes" id="UP000078542">
    <property type="component" value="Unassembled WGS sequence"/>
</dbReference>